<keyword evidence="1 2" id="KW-0732">Signal</keyword>
<dbReference type="Proteomes" id="UP000320643">
    <property type="component" value="Unassembled WGS sequence"/>
</dbReference>
<evidence type="ECO:0000256" key="2">
    <source>
        <dbReference type="SAM" id="SignalP"/>
    </source>
</evidence>
<sequence>MKRLLFSVVALLALSFAHAQEETPTGSGFKAGDVLITGSAGFGTSKTGEAKTTTFNFTPRVGYFVNNNIAIGVALGYSSQKDEGTGYYYDPYGNEYYGFEQKRTSFDVGAFGRYYFTPANKFSIFGQLGASYQFSKYEYAVDYGAEEKTNGFVVAVAPGINYFISSHFALEATFGILSYTTSKPDYDAVYADETSTNSFDFGLNFSNINFGLVYKF</sequence>
<dbReference type="OrthoDB" id="945117at2"/>
<gene>
    <name evidence="4" type="ORF">FMM05_09745</name>
</gene>
<feature type="chain" id="PRO_5022044659" evidence="2">
    <location>
        <begin position="20"/>
        <end position="216"/>
    </location>
</feature>
<dbReference type="RefSeq" id="WP_143373177.1">
    <property type="nucleotide sequence ID" value="NZ_VJVZ01000005.1"/>
</dbReference>
<dbReference type="SUPFAM" id="SSF56925">
    <property type="entry name" value="OMPA-like"/>
    <property type="match status" value="1"/>
</dbReference>
<evidence type="ECO:0000256" key="1">
    <source>
        <dbReference type="ARBA" id="ARBA00022729"/>
    </source>
</evidence>
<comment type="caution">
    <text evidence="4">The sequence shown here is derived from an EMBL/GenBank/DDBJ whole genome shotgun (WGS) entry which is preliminary data.</text>
</comment>
<dbReference type="AlphaFoldDB" id="A0A552V2T3"/>
<keyword evidence="5" id="KW-1185">Reference proteome</keyword>
<accession>A0A552V2T3</accession>
<dbReference type="Gene3D" id="2.40.160.20">
    <property type="match status" value="1"/>
</dbReference>
<evidence type="ECO:0000313" key="4">
    <source>
        <dbReference type="EMBL" id="TRW24773.1"/>
    </source>
</evidence>
<evidence type="ECO:0000313" key="5">
    <source>
        <dbReference type="Proteomes" id="UP000320643"/>
    </source>
</evidence>
<dbReference type="InterPro" id="IPR027385">
    <property type="entry name" value="Beta-barrel_OMP"/>
</dbReference>
<name>A0A552V2T3_9FLAO</name>
<dbReference type="Pfam" id="PF13505">
    <property type="entry name" value="OMP_b-brl"/>
    <property type="match status" value="1"/>
</dbReference>
<reference evidence="4 5" key="1">
    <citation type="submission" date="2019-07" db="EMBL/GenBank/DDBJ databases">
        <title>Flavobacterium sp. nov., isolated from glacier ice.</title>
        <authorList>
            <person name="Liu Q."/>
            <person name="Xin Y.-H."/>
        </authorList>
    </citation>
    <scope>NUCLEOTIDE SEQUENCE [LARGE SCALE GENOMIC DNA]</scope>
    <source>
        <strain evidence="4 5">ZT4R6</strain>
    </source>
</reference>
<feature type="domain" description="Outer membrane protein beta-barrel" evidence="3">
    <location>
        <begin position="8"/>
        <end position="216"/>
    </location>
</feature>
<evidence type="ECO:0000259" key="3">
    <source>
        <dbReference type="Pfam" id="PF13505"/>
    </source>
</evidence>
<proteinExistence type="predicted"/>
<dbReference type="InterPro" id="IPR011250">
    <property type="entry name" value="OMP/PagP_B-barrel"/>
</dbReference>
<organism evidence="4 5">
    <name type="scientific">Flavobacterium zepuense</name>
    <dbReference type="NCBI Taxonomy" id="2593302"/>
    <lineage>
        <taxon>Bacteria</taxon>
        <taxon>Pseudomonadati</taxon>
        <taxon>Bacteroidota</taxon>
        <taxon>Flavobacteriia</taxon>
        <taxon>Flavobacteriales</taxon>
        <taxon>Flavobacteriaceae</taxon>
        <taxon>Flavobacterium</taxon>
    </lineage>
</organism>
<protein>
    <submittedName>
        <fullName evidence="4">Porin family protein</fullName>
    </submittedName>
</protein>
<feature type="signal peptide" evidence="2">
    <location>
        <begin position="1"/>
        <end position="19"/>
    </location>
</feature>
<dbReference type="EMBL" id="VJVZ01000005">
    <property type="protein sequence ID" value="TRW24773.1"/>
    <property type="molecule type" value="Genomic_DNA"/>
</dbReference>